<dbReference type="OrthoDB" id="283815at2759"/>
<evidence type="ECO:0000256" key="10">
    <source>
        <dbReference type="ARBA" id="ARBA00023212"/>
    </source>
</evidence>
<keyword evidence="10" id="KW-0206">Cytoskeleton</keyword>
<evidence type="ECO:0000256" key="6">
    <source>
        <dbReference type="ARBA" id="ARBA00022553"/>
    </source>
</evidence>
<protein>
    <recommendedName>
        <fullName evidence="12">Dynactin subunit 4</fullName>
    </recommendedName>
</protein>
<keyword evidence="9" id="KW-0175">Coiled coil</keyword>
<dbReference type="GO" id="GO:0001725">
    <property type="term" value="C:stress fiber"/>
    <property type="evidence" value="ECO:0007669"/>
    <property type="project" value="UniProtKB-SubCell"/>
</dbReference>
<comment type="similarity">
    <text evidence="11">Belongs to the dynactin subunit 4 family.</text>
</comment>
<evidence type="ECO:0000313" key="16">
    <source>
        <dbReference type="Proteomes" id="UP000799772"/>
    </source>
</evidence>
<evidence type="ECO:0000256" key="5">
    <source>
        <dbReference type="ARBA" id="ARBA00022499"/>
    </source>
</evidence>
<keyword evidence="5" id="KW-1017">Isopeptide bond</keyword>
<evidence type="ECO:0000256" key="3">
    <source>
        <dbReference type="ARBA" id="ARBA00004657"/>
    </source>
</evidence>
<keyword evidence="8" id="KW-0007">Acetylation</keyword>
<comment type="subunit">
    <text evidence="13">Subunit of dynactin, a multiprotein complex part of a tripartite complex with dynein and a adapter, such as BICDL1, BICD2 or HOOK3. The dynactin complex is built around ACTR1A/ACTB filament and consists of an actin-related filament composed of a shoulder domain, a pointed end and a barbed end. Its length is defined by its flexible shoulder domain. The soulder is composed of 2 DCTN1 subunits, 4 DCTN2 and 2 DCTN3. The 4 DCNT2 (via N-terminus) bind the ACTR1A filament and act as molecular rulers to determine the length. The pointed end is important for binding dynein-dynactin cargo adapters. Consists of 4 subunits: ACTR10, DCNT4, DCTN5 and DCTN6. The barbed end is composed of a CAPZA1:CAPZB heterodimers, which binds ACTR1A/ACTB filament and dynactin and stabilizes dynactin. Interacts with ATP7B, but not ATP7A, in a copper-dependent manner. Interacts with ANK2; this interaction is required for localization at costameres. Interacts with N4BP2L1.</text>
</comment>
<proteinExistence type="inferred from homology"/>
<evidence type="ECO:0000256" key="2">
    <source>
        <dbReference type="ARBA" id="ARBA00004529"/>
    </source>
</evidence>
<gene>
    <name evidence="15" type="ORF">NA57DRAFT_34297</name>
</gene>
<feature type="compositionally biased region" description="Polar residues" evidence="14">
    <location>
        <begin position="474"/>
        <end position="487"/>
    </location>
</feature>
<keyword evidence="7" id="KW-0832">Ubl conjugation</keyword>
<evidence type="ECO:0000256" key="1">
    <source>
        <dbReference type="ARBA" id="ARBA00004300"/>
    </source>
</evidence>
<dbReference type="AlphaFoldDB" id="A0A9P4IIB9"/>
<name>A0A9P4IIB9_9PEZI</name>
<evidence type="ECO:0000256" key="14">
    <source>
        <dbReference type="SAM" id="MobiDB-lite"/>
    </source>
</evidence>
<keyword evidence="16" id="KW-1185">Reference proteome</keyword>
<evidence type="ECO:0000256" key="8">
    <source>
        <dbReference type="ARBA" id="ARBA00022990"/>
    </source>
</evidence>
<dbReference type="Pfam" id="PF05502">
    <property type="entry name" value="Dynactin_p62"/>
    <property type="match status" value="1"/>
</dbReference>
<evidence type="ECO:0000313" key="15">
    <source>
        <dbReference type="EMBL" id="KAF2102080.1"/>
    </source>
</evidence>
<evidence type="ECO:0000256" key="12">
    <source>
        <dbReference type="ARBA" id="ARBA00034864"/>
    </source>
</evidence>
<dbReference type="PANTHER" id="PTHR13034">
    <property type="entry name" value="DYNACTIN P62 SUBUNIT"/>
    <property type="match status" value="1"/>
</dbReference>
<evidence type="ECO:0000256" key="7">
    <source>
        <dbReference type="ARBA" id="ARBA00022843"/>
    </source>
</evidence>
<dbReference type="Proteomes" id="UP000799772">
    <property type="component" value="Unassembled WGS sequence"/>
</dbReference>
<keyword evidence="4" id="KW-0963">Cytoplasm</keyword>
<evidence type="ECO:0000256" key="4">
    <source>
        <dbReference type="ARBA" id="ARBA00022490"/>
    </source>
</evidence>
<organism evidence="15 16">
    <name type="scientific">Rhizodiscina lignyota</name>
    <dbReference type="NCBI Taxonomy" id="1504668"/>
    <lineage>
        <taxon>Eukaryota</taxon>
        <taxon>Fungi</taxon>
        <taxon>Dikarya</taxon>
        <taxon>Ascomycota</taxon>
        <taxon>Pezizomycotina</taxon>
        <taxon>Dothideomycetes</taxon>
        <taxon>Pleosporomycetidae</taxon>
        <taxon>Aulographales</taxon>
        <taxon>Rhizodiscinaceae</taxon>
        <taxon>Rhizodiscina</taxon>
    </lineage>
</organism>
<comment type="subcellular location">
    <subcellularLocation>
        <location evidence="1">Cytoplasm</location>
        <location evidence="1">Cytoskeleton</location>
        <location evidence="1">Microtubule organizing center</location>
        <location evidence="1">Centrosome</location>
    </subcellularLocation>
    <subcellularLocation>
        <location evidence="2">Cytoplasm</location>
        <location evidence="2">Cytoskeleton</location>
        <location evidence="2">Stress fiber</location>
    </subcellularLocation>
    <subcellularLocation>
        <location evidence="3">Cytoplasm</location>
        <location evidence="3">Myofibril</location>
    </subcellularLocation>
</comment>
<keyword evidence="6" id="KW-0597">Phosphoprotein</keyword>
<evidence type="ECO:0000256" key="11">
    <source>
        <dbReference type="ARBA" id="ARBA00034776"/>
    </source>
</evidence>
<evidence type="ECO:0000256" key="9">
    <source>
        <dbReference type="ARBA" id="ARBA00023054"/>
    </source>
</evidence>
<dbReference type="InterPro" id="IPR008603">
    <property type="entry name" value="DCTN4"/>
</dbReference>
<reference evidence="15" key="1">
    <citation type="journal article" date="2020" name="Stud. Mycol.">
        <title>101 Dothideomycetes genomes: a test case for predicting lifestyles and emergence of pathogens.</title>
        <authorList>
            <person name="Haridas S."/>
            <person name="Albert R."/>
            <person name="Binder M."/>
            <person name="Bloem J."/>
            <person name="Labutti K."/>
            <person name="Salamov A."/>
            <person name="Andreopoulos B."/>
            <person name="Baker S."/>
            <person name="Barry K."/>
            <person name="Bills G."/>
            <person name="Bluhm B."/>
            <person name="Cannon C."/>
            <person name="Castanera R."/>
            <person name="Culley D."/>
            <person name="Daum C."/>
            <person name="Ezra D."/>
            <person name="Gonzalez J."/>
            <person name="Henrissat B."/>
            <person name="Kuo A."/>
            <person name="Liang C."/>
            <person name="Lipzen A."/>
            <person name="Lutzoni F."/>
            <person name="Magnuson J."/>
            <person name="Mondo S."/>
            <person name="Nolan M."/>
            <person name="Ohm R."/>
            <person name="Pangilinan J."/>
            <person name="Park H.-J."/>
            <person name="Ramirez L."/>
            <person name="Alfaro M."/>
            <person name="Sun H."/>
            <person name="Tritt A."/>
            <person name="Yoshinaga Y."/>
            <person name="Zwiers L.-H."/>
            <person name="Turgeon B."/>
            <person name="Goodwin S."/>
            <person name="Spatafora J."/>
            <person name="Crous P."/>
            <person name="Grigoriev I."/>
        </authorList>
    </citation>
    <scope>NUCLEOTIDE SEQUENCE</scope>
    <source>
        <strain evidence="15">CBS 133067</strain>
    </source>
</reference>
<evidence type="ECO:0000256" key="13">
    <source>
        <dbReference type="ARBA" id="ARBA00093507"/>
    </source>
</evidence>
<comment type="caution">
    <text evidence="15">The sequence shown here is derived from an EMBL/GenBank/DDBJ whole genome shotgun (WGS) entry which is preliminary data.</text>
</comment>
<dbReference type="EMBL" id="ML978123">
    <property type="protein sequence ID" value="KAF2102080.1"/>
    <property type="molecule type" value="Genomic_DNA"/>
</dbReference>
<feature type="region of interest" description="Disordered" evidence="14">
    <location>
        <begin position="474"/>
        <end position="498"/>
    </location>
</feature>
<dbReference type="PANTHER" id="PTHR13034:SF2">
    <property type="entry name" value="DYNACTIN SUBUNIT 4"/>
    <property type="match status" value="1"/>
</dbReference>
<dbReference type="GO" id="GO:0005869">
    <property type="term" value="C:dynactin complex"/>
    <property type="evidence" value="ECO:0007669"/>
    <property type="project" value="InterPro"/>
</dbReference>
<sequence length="602" mass="65879">MAQVFPYTYYSCPCVESSSTKPNAVQSAPQEAAPFLEDEEENTFDPRSPRANFSLYPIEHLLYCTDCHQIRCPRCMVEEVVCWYCPNCLFEVPSSTVRSDGNRCTRNCYNCPICTSILSISSLEKPTEGLTPNDAASDAAKAPGGPYFLSCPFCQWSSLEIGIQFEKHFNLTSQLQKIIRGDTHRLGSVTDLASPRGEEMEGEIQGRASVASVEDTAPLPIQGDTETLFTNLYNFYRAQLSELSDANPYSLSSDYSFASPSSITRLMNLYGSGGRTKKDRPKPIREAAEFSEGQKVSNPLSEKENIDRIRSVGWEGTASVEQRLQQCREDVGFVDELRPLATLLRTKKSKRCKICRQILSRPESKVSTNRYKIKLLALNNIPKITMRSLNAQPAQHPSFPMQATAPGSDEASTLKPLVPTHFLLTITNPLFDSIKVTLATPSTTPGCVKSKVTILCPQFDVGANTDVWDEALSSATDRSSKRQSQMLSAGPDGGSLTGIQAEAGKVWERGRNWTSIVVEVAPGSLPDSIGHVTLGDDAQGDGGAALDEDEDVLEIPIFVRLEYETEAGGDDGGAAHARKEDAGKEKREEAFWAVLGVGRIAG</sequence>
<accession>A0A9P4IIB9</accession>